<feature type="compositionally biased region" description="Pro residues" evidence="1">
    <location>
        <begin position="594"/>
        <end position="605"/>
    </location>
</feature>
<feature type="compositionally biased region" description="Low complexity" evidence="1">
    <location>
        <begin position="631"/>
        <end position="646"/>
    </location>
</feature>
<feature type="compositionally biased region" description="Low complexity" evidence="1">
    <location>
        <begin position="90"/>
        <end position="99"/>
    </location>
</feature>
<feature type="compositionally biased region" description="Low complexity" evidence="1">
    <location>
        <begin position="977"/>
        <end position="991"/>
    </location>
</feature>
<dbReference type="AlphaFoldDB" id="A0A4P9X5J5"/>
<accession>A0A4P9X5J5</accession>
<feature type="compositionally biased region" description="Polar residues" evidence="1">
    <location>
        <begin position="205"/>
        <end position="217"/>
    </location>
</feature>
<feature type="compositionally biased region" description="Basic and acidic residues" evidence="1">
    <location>
        <begin position="109"/>
        <end position="125"/>
    </location>
</feature>
<feature type="compositionally biased region" description="Acidic residues" evidence="1">
    <location>
        <begin position="362"/>
        <end position="371"/>
    </location>
</feature>
<feature type="region of interest" description="Disordered" evidence="1">
    <location>
        <begin position="879"/>
        <end position="964"/>
    </location>
</feature>
<feature type="region of interest" description="Disordered" evidence="1">
    <location>
        <begin position="1"/>
        <end position="67"/>
    </location>
</feature>
<keyword evidence="3" id="KW-1185">Reference proteome</keyword>
<dbReference type="EMBL" id="ML014217">
    <property type="protein sequence ID" value="RKP00407.1"/>
    <property type="molecule type" value="Genomic_DNA"/>
</dbReference>
<dbReference type="Proteomes" id="UP000274922">
    <property type="component" value="Unassembled WGS sequence"/>
</dbReference>
<feature type="compositionally biased region" description="Low complexity" evidence="1">
    <location>
        <begin position="945"/>
        <end position="958"/>
    </location>
</feature>
<evidence type="ECO:0000256" key="1">
    <source>
        <dbReference type="SAM" id="MobiDB-lite"/>
    </source>
</evidence>
<feature type="compositionally biased region" description="Polar residues" evidence="1">
    <location>
        <begin position="563"/>
        <end position="575"/>
    </location>
</feature>
<organism evidence="2 3">
    <name type="scientific">Caulochytrium protostelioides</name>
    <dbReference type="NCBI Taxonomy" id="1555241"/>
    <lineage>
        <taxon>Eukaryota</taxon>
        <taxon>Fungi</taxon>
        <taxon>Fungi incertae sedis</taxon>
        <taxon>Chytridiomycota</taxon>
        <taxon>Chytridiomycota incertae sedis</taxon>
        <taxon>Chytridiomycetes</taxon>
        <taxon>Caulochytriales</taxon>
        <taxon>Caulochytriaceae</taxon>
        <taxon>Caulochytrium</taxon>
    </lineage>
</organism>
<evidence type="ECO:0000313" key="2">
    <source>
        <dbReference type="EMBL" id="RKP00407.1"/>
    </source>
</evidence>
<sequence length="1140" mass="116012">MRAPWLGPRRDQPSRPLPSPPRDRPSAVADVAPRPEDPPAAGNGDGQAPRPPSAPEKPAVSTPCKKQSLSALVARVQAAEGTADLIRAAQAPMAAAAPSSPTPARPPLRRSDPLHEPPDPPQERTAARWWARLAAHRPALARGSPLSSFPLRRSPAAAPPAAAPALALSSTSTLMPSPAAPPAASDAVVATVLARRPDIPRRTRIQTPTGSTTSVAIASSPRPSSYPTTPIIDGLVEPVAATTATPTTAVAAATNRAEACAAAGRPRRNAIPHALVCQPPGPMSMPPLPSFRLGETGSAPVAAPRLLPAAGPDATAGILAISGTTEHVLNQPSATERDQMIQALCDAMSDDDDADNGGGSNDGDDGDDGDVADAVMRATRAGTPRTMTLASCPTPMSETPCRHDLSGEPTPPSSPPSSPPPSQAPWTAAETHRHRWRADPEDDAGLPGRPLDASRPRHGAPGDPLSRHVPARHVHHPTAVQHGAVDITVPVSPWGSEAAYPLAPSPVAPTPGTPCTATLRAASRSAGTLVLAASRAGRLPVPSYGSAAGATSGGRSAAGRLQCPSTSRRCSTLTGLDTHEMHFAGPPSRTASPPRSPSSPSPPPLSWVSPWSHDAARHTADPDISDEDDWASAASSDSLAPDDSVSQVSTRRSSLIERAEAAWSSPVTRIAASVGATAAPGLTMAPSRRGPMPYPMPRPPLPPLPSGAVPAPVREVSAASPPRAVAAASDPAPPSFMLASAATSVPRRPPAIRPRTTSLGTPVGADATASALDATAAAARGGVRERVSRTSVNASSITGVTMTTLAPTPTAAPTLPPRWSGIGKRRSRAAPHPHWDPSAADAPAAPLLTKYVSLPNLTTAAETDATAAPAEVATAMPRRASHWNIPPAPLLPAPPMPSERRGRPAPRTATSRLPSKTSAETLLNDPPEARDIDPIPPPRRGSHDPPLARSLSPSPSVPTDWMASDASAATSCRWETRASVTGARGTAAAAAPHRRPWSLHHAPPPPDTDWGFATAVGSSAAGLASDGMAAMVAGLVVATAAASVSAAASGPAPGSPQKTPVPCGGGLSMSHKGAPASLRPSRPSPQDPAGSGERAIHVMLRPFASVTCDGRVVVAPPRRAVPPPVSSPALPGSPMLGGAL</sequence>
<proteinExistence type="predicted"/>
<feature type="region of interest" description="Disordered" evidence="1">
    <location>
        <begin position="977"/>
        <end position="1002"/>
    </location>
</feature>
<feature type="compositionally biased region" description="Low complexity" evidence="1">
    <location>
        <begin position="545"/>
        <end position="560"/>
    </location>
</feature>
<feature type="compositionally biased region" description="Polar residues" evidence="1">
    <location>
        <begin position="385"/>
        <end position="397"/>
    </location>
</feature>
<feature type="compositionally biased region" description="Polar residues" evidence="1">
    <location>
        <begin position="908"/>
        <end position="921"/>
    </location>
</feature>
<protein>
    <submittedName>
        <fullName evidence="2">Uncharacterized protein</fullName>
    </submittedName>
</protein>
<evidence type="ECO:0000313" key="3">
    <source>
        <dbReference type="Proteomes" id="UP000274922"/>
    </source>
</evidence>
<feature type="region of interest" description="Disordered" evidence="1">
    <location>
        <begin position="1117"/>
        <end position="1140"/>
    </location>
</feature>
<feature type="region of interest" description="Disordered" evidence="1">
    <location>
        <begin position="545"/>
        <end position="648"/>
    </location>
</feature>
<feature type="region of interest" description="Disordered" evidence="1">
    <location>
        <begin position="742"/>
        <end position="764"/>
    </location>
</feature>
<feature type="region of interest" description="Disordered" evidence="1">
    <location>
        <begin position="90"/>
        <end position="125"/>
    </location>
</feature>
<feature type="region of interest" description="Disordered" evidence="1">
    <location>
        <begin position="348"/>
        <end position="466"/>
    </location>
</feature>
<dbReference type="STRING" id="1555241.A0A4P9X5J5"/>
<gene>
    <name evidence="2" type="ORF">CXG81DRAFT_26873</name>
</gene>
<feature type="compositionally biased region" description="Pro residues" evidence="1">
    <location>
        <begin position="409"/>
        <end position="423"/>
    </location>
</feature>
<feature type="region of interest" description="Disordered" evidence="1">
    <location>
        <begin position="203"/>
        <end position="226"/>
    </location>
</feature>
<reference evidence="3" key="1">
    <citation type="journal article" date="2018" name="Nat. Microbiol.">
        <title>Leveraging single-cell genomics to expand the fungal tree of life.</title>
        <authorList>
            <person name="Ahrendt S.R."/>
            <person name="Quandt C.A."/>
            <person name="Ciobanu D."/>
            <person name="Clum A."/>
            <person name="Salamov A."/>
            <person name="Andreopoulos B."/>
            <person name="Cheng J.F."/>
            <person name="Woyke T."/>
            <person name="Pelin A."/>
            <person name="Henrissat B."/>
            <person name="Reynolds N.K."/>
            <person name="Benny G.L."/>
            <person name="Smith M.E."/>
            <person name="James T.Y."/>
            <person name="Grigoriev I.V."/>
        </authorList>
    </citation>
    <scope>NUCLEOTIDE SEQUENCE [LARGE SCALE GENOMIC DNA]</scope>
    <source>
        <strain evidence="3">ATCC 52028</strain>
    </source>
</reference>
<name>A0A4P9X5J5_9FUNG</name>
<feature type="compositionally biased region" description="Pro residues" evidence="1">
    <location>
        <begin position="886"/>
        <end position="897"/>
    </location>
</feature>
<feature type="compositionally biased region" description="Low complexity" evidence="1">
    <location>
        <begin position="1047"/>
        <end position="1056"/>
    </location>
</feature>
<feature type="region of interest" description="Disordered" evidence="1">
    <location>
        <begin position="1047"/>
        <end position="1092"/>
    </location>
</feature>